<evidence type="ECO:0000259" key="1">
    <source>
        <dbReference type="Pfam" id="PF00899"/>
    </source>
</evidence>
<accession>A0ABZ3F7D4</accession>
<dbReference type="Gene3D" id="3.40.50.720">
    <property type="entry name" value="NAD(P)-binding Rossmann-like Domain"/>
    <property type="match status" value="1"/>
</dbReference>
<gene>
    <name evidence="2" type="ORF">V3I05_00745</name>
</gene>
<feature type="domain" description="THIF-type NAD/FAD binding fold" evidence="1">
    <location>
        <begin position="12"/>
        <end position="247"/>
    </location>
</feature>
<reference evidence="2 3" key="1">
    <citation type="submission" date="2024-02" db="EMBL/GenBank/DDBJ databases">
        <title>Genome and pathogenicity analysis of Helicobacter mastomyrinus isolated from mice.</title>
        <authorList>
            <person name="Zhu L."/>
        </authorList>
    </citation>
    <scope>NUCLEOTIDE SEQUENCE [LARGE SCALE GENOMIC DNA]</scope>
    <source>
        <strain evidence="2 3">Hm-17</strain>
    </source>
</reference>
<proteinExistence type="predicted"/>
<protein>
    <submittedName>
        <fullName evidence="2">HesA/MoeB/ThiF family protein</fullName>
    </submittedName>
</protein>
<organism evidence="2 3">
    <name type="scientific">Helicobacter mastomyrinus</name>
    <dbReference type="NCBI Taxonomy" id="287948"/>
    <lineage>
        <taxon>Bacteria</taxon>
        <taxon>Pseudomonadati</taxon>
        <taxon>Campylobacterota</taxon>
        <taxon>Epsilonproteobacteria</taxon>
        <taxon>Campylobacterales</taxon>
        <taxon>Helicobacteraceae</taxon>
        <taxon>Helicobacter</taxon>
    </lineage>
</organism>
<dbReference type="NCBIfam" id="NF004281">
    <property type="entry name" value="PRK05690.1"/>
    <property type="match status" value="1"/>
</dbReference>
<dbReference type="InterPro" id="IPR045886">
    <property type="entry name" value="ThiF/MoeB/HesA"/>
</dbReference>
<evidence type="ECO:0000313" key="3">
    <source>
        <dbReference type="Proteomes" id="UP001434737"/>
    </source>
</evidence>
<dbReference type="PANTHER" id="PTHR10953">
    <property type="entry name" value="UBIQUITIN-ACTIVATING ENZYME E1"/>
    <property type="match status" value="1"/>
</dbReference>
<dbReference type="Pfam" id="PF00899">
    <property type="entry name" value="ThiF"/>
    <property type="match status" value="1"/>
</dbReference>
<keyword evidence="3" id="KW-1185">Reference proteome</keyword>
<dbReference type="PANTHER" id="PTHR10953:SF102">
    <property type="entry name" value="ADENYLYLTRANSFERASE AND SULFURTRANSFERASE MOCS3"/>
    <property type="match status" value="1"/>
</dbReference>
<dbReference type="SUPFAM" id="SSF69572">
    <property type="entry name" value="Activating enzymes of the ubiquitin-like proteins"/>
    <property type="match status" value="1"/>
</dbReference>
<dbReference type="InterPro" id="IPR000594">
    <property type="entry name" value="ThiF_NAD_FAD-bd"/>
</dbReference>
<dbReference type="Proteomes" id="UP001434737">
    <property type="component" value="Chromosome"/>
</dbReference>
<evidence type="ECO:0000313" key="2">
    <source>
        <dbReference type="EMBL" id="XAM19079.1"/>
    </source>
</evidence>
<dbReference type="InterPro" id="IPR035985">
    <property type="entry name" value="Ubiquitin-activating_enz"/>
</dbReference>
<dbReference type="RefSeq" id="WP_295699540.1">
    <property type="nucleotide sequence ID" value="NZ_CP145316.1"/>
</dbReference>
<sequence length="268" mass="29046">MYNFTDEQLRRYARHFSLVECGFKGQGKILESKVLIVGAGGLGSPVAFYLAAAGVGHIGIVDGDNVDLSNLQRQILHTTAEIGTPKIESAQKKLHALNPHIKITTYPTMLNASNALEICEPYDVIVDGSDNFATKFLVNDICVLLNKPYSHGGILRFSGQSMSIEPKVSACYACVFDTPPDDKNIPNCATAGVFGSVAGMLGGIQATEVLKIITGIGQPLYNQLLSFDAMEMNFRKITLKRNPQCRVCGENGITKLQDYANPVCNTKN</sequence>
<name>A0ABZ3F7D4_9HELI</name>
<dbReference type="EMBL" id="CP145316">
    <property type="protein sequence ID" value="XAM19079.1"/>
    <property type="molecule type" value="Genomic_DNA"/>
</dbReference>
<dbReference type="CDD" id="cd00757">
    <property type="entry name" value="ThiF_MoeB_HesA_family"/>
    <property type="match status" value="1"/>
</dbReference>